<dbReference type="InterPro" id="IPR037068">
    <property type="entry name" value="DNA_primase_core_N_sf"/>
</dbReference>
<dbReference type="FunFam" id="3.90.580.10:FF:000001">
    <property type="entry name" value="DNA primase"/>
    <property type="match status" value="1"/>
</dbReference>
<evidence type="ECO:0000256" key="12">
    <source>
        <dbReference type="HAMAP-Rule" id="MF_00974"/>
    </source>
</evidence>
<dbReference type="PATRIC" id="fig|1423745.4.peg.1001"/>
<evidence type="ECO:0000256" key="14">
    <source>
        <dbReference type="PIRSR" id="PIRSR002811-1"/>
    </source>
</evidence>
<feature type="domain" description="Toprim" evidence="16">
    <location>
        <begin position="264"/>
        <end position="344"/>
    </location>
</feature>
<dbReference type="InterPro" id="IPR019475">
    <property type="entry name" value="DNA_primase_DnaB-bd"/>
</dbReference>
<keyword evidence="2 12" id="KW-0639">Primosome</keyword>
<keyword evidence="3 12" id="KW-0808">Transferase</keyword>
<evidence type="ECO:0000256" key="8">
    <source>
        <dbReference type="ARBA" id="ARBA00022833"/>
    </source>
</evidence>
<dbReference type="Gene3D" id="1.10.860.10">
    <property type="entry name" value="DNAb Helicase, Chain A"/>
    <property type="match status" value="1"/>
</dbReference>
<comment type="similarity">
    <text evidence="12 13">Belongs to the DnaG primase family.</text>
</comment>
<dbReference type="HAMAP" id="MF_00974">
    <property type="entry name" value="DNA_primase_DnaG"/>
    <property type="match status" value="1"/>
</dbReference>
<dbReference type="PANTHER" id="PTHR30313:SF2">
    <property type="entry name" value="DNA PRIMASE"/>
    <property type="match status" value="1"/>
</dbReference>
<accession>A0A0R2CJ93</accession>
<dbReference type="SMART" id="SM00400">
    <property type="entry name" value="ZnF_CHCC"/>
    <property type="match status" value="1"/>
</dbReference>
<dbReference type="InterPro" id="IPR036977">
    <property type="entry name" value="DNA_primase_Znf_CHC2"/>
</dbReference>
<evidence type="ECO:0000256" key="13">
    <source>
        <dbReference type="PIRNR" id="PIRNR002811"/>
    </source>
</evidence>
<keyword evidence="6 12" id="KW-0479">Metal-binding</keyword>
<comment type="domain">
    <text evidence="12">Contains an N-terminal zinc-binding domain, a central core domain that contains the primase activity, and a C-terminal DnaB-binding domain.</text>
</comment>
<keyword evidence="9" id="KW-0460">Magnesium</keyword>
<keyword evidence="5 12" id="KW-0235">DNA replication</keyword>
<dbReference type="GO" id="GO:0003899">
    <property type="term" value="F:DNA-directed RNA polymerase activity"/>
    <property type="evidence" value="ECO:0007669"/>
    <property type="project" value="UniProtKB-UniRule"/>
</dbReference>
<dbReference type="GO" id="GO:0000428">
    <property type="term" value="C:DNA-directed RNA polymerase complex"/>
    <property type="evidence" value="ECO:0007669"/>
    <property type="project" value="UniProtKB-KW"/>
</dbReference>
<comment type="caution">
    <text evidence="17">The sequence shown here is derived from an EMBL/GenBank/DDBJ whole genome shotgun (WGS) entry which is preliminary data.</text>
</comment>
<dbReference type="GO" id="GO:1990077">
    <property type="term" value="C:primosome complex"/>
    <property type="evidence" value="ECO:0007669"/>
    <property type="project" value="UniProtKB-KW"/>
</dbReference>
<dbReference type="AlphaFoldDB" id="A0A0R2CJ93"/>
<evidence type="ECO:0000313" key="17">
    <source>
        <dbReference type="EMBL" id="KRM91429.1"/>
    </source>
</evidence>
<evidence type="ECO:0000259" key="16">
    <source>
        <dbReference type="PROSITE" id="PS50880"/>
    </source>
</evidence>
<dbReference type="InterPro" id="IPR006295">
    <property type="entry name" value="DNA_primase_DnaG"/>
</dbReference>
<comment type="catalytic activity">
    <reaction evidence="12">
        <text>ssDNA + n NTP = ssDNA/pppN(pN)n-1 hybrid + (n-1) diphosphate.</text>
        <dbReference type="EC" id="2.7.7.101"/>
    </reaction>
</comment>
<keyword evidence="11 12" id="KW-0804">Transcription</keyword>
<evidence type="ECO:0000256" key="5">
    <source>
        <dbReference type="ARBA" id="ARBA00022705"/>
    </source>
</evidence>
<dbReference type="InterPro" id="IPR002694">
    <property type="entry name" value="Znf_CHC2"/>
</dbReference>
<dbReference type="InterPro" id="IPR013264">
    <property type="entry name" value="DNAG_N"/>
</dbReference>
<evidence type="ECO:0000256" key="2">
    <source>
        <dbReference type="ARBA" id="ARBA00022515"/>
    </source>
</evidence>
<dbReference type="Pfam" id="PF01807">
    <property type="entry name" value="Zn_ribbon_DnaG"/>
    <property type="match status" value="1"/>
</dbReference>
<evidence type="ECO:0000313" key="18">
    <source>
        <dbReference type="Proteomes" id="UP000051586"/>
    </source>
</evidence>
<dbReference type="InterPro" id="IPR034151">
    <property type="entry name" value="TOPRIM_DnaG_bac"/>
</dbReference>
<keyword evidence="1 12" id="KW-0240">DNA-directed RNA polymerase</keyword>
<evidence type="ECO:0000256" key="15">
    <source>
        <dbReference type="SAM" id="MobiDB-lite"/>
    </source>
</evidence>
<dbReference type="InterPro" id="IPR016136">
    <property type="entry name" value="DNA_helicase_N/primase_C"/>
</dbReference>
<comment type="cofactor">
    <cofactor evidence="12 13 14">
        <name>Zn(2+)</name>
        <dbReference type="ChEBI" id="CHEBI:29105"/>
    </cofactor>
    <text evidence="12 13 14">Binds 1 zinc ion per monomer.</text>
</comment>
<organism evidence="17 18">
    <name type="scientific">Fructilactobacillus florum DSM 22689 = JCM 16035</name>
    <dbReference type="NCBI Taxonomy" id="1423745"/>
    <lineage>
        <taxon>Bacteria</taxon>
        <taxon>Bacillati</taxon>
        <taxon>Bacillota</taxon>
        <taxon>Bacilli</taxon>
        <taxon>Lactobacillales</taxon>
        <taxon>Lactobacillaceae</taxon>
        <taxon>Fructilactobacillus</taxon>
    </lineage>
</organism>
<dbReference type="SMART" id="SM00493">
    <property type="entry name" value="TOPRIM"/>
    <property type="match status" value="1"/>
</dbReference>
<dbReference type="InterPro" id="IPR006171">
    <property type="entry name" value="TOPRIM_dom"/>
</dbReference>
<protein>
    <recommendedName>
        <fullName evidence="12 13">DNA primase</fullName>
        <ecNumber evidence="12">2.7.7.101</ecNumber>
    </recommendedName>
</protein>
<dbReference type="Proteomes" id="UP000051586">
    <property type="component" value="Unassembled WGS sequence"/>
</dbReference>
<dbReference type="EMBL" id="AYZI01000005">
    <property type="protein sequence ID" value="KRM91429.1"/>
    <property type="molecule type" value="Genomic_DNA"/>
</dbReference>
<evidence type="ECO:0000256" key="4">
    <source>
        <dbReference type="ARBA" id="ARBA00022695"/>
    </source>
</evidence>
<dbReference type="CDD" id="cd03364">
    <property type="entry name" value="TOPRIM_DnaG_primases"/>
    <property type="match status" value="1"/>
</dbReference>
<comment type="subunit">
    <text evidence="12">Monomer. Interacts with DnaB.</text>
</comment>
<reference evidence="17 18" key="1">
    <citation type="journal article" date="2015" name="Genome Announc.">
        <title>Expanding the biotechnology potential of lactobacilli through comparative genomics of 213 strains and associated genera.</title>
        <authorList>
            <person name="Sun Z."/>
            <person name="Harris H.M."/>
            <person name="McCann A."/>
            <person name="Guo C."/>
            <person name="Argimon S."/>
            <person name="Zhang W."/>
            <person name="Yang X."/>
            <person name="Jeffery I.B."/>
            <person name="Cooney J.C."/>
            <person name="Kagawa T.F."/>
            <person name="Liu W."/>
            <person name="Song Y."/>
            <person name="Salvetti E."/>
            <person name="Wrobel A."/>
            <person name="Rasinkangas P."/>
            <person name="Parkhill J."/>
            <person name="Rea M.C."/>
            <person name="O'Sullivan O."/>
            <person name="Ritari J."/>
            <person name="Douillard F.P."/>
            <person name="Paul Ross R."/>
            <person name="Yang R."/>
            <person name="Briner A.E."/>
            <person name="Felis G.E."/>
            <person name="de Vos W.M."/>
            <person name="Barrangou R."/>
            <person name="Klaenhammer T.R."/>
            <person name="Caufield P.W."/>
            <person name="Cui Y."/>
            <person name="Zhang H."/>
            <person name="O'Toole P.W."/>
        </authorList>
    </citation>
    <scope>NUCLEOTIDE SEQUENCE [LARGE SCALE GENOMIC DNA]</scope>
    <source>
        <strain evidence="17 18">DSM 22689</strain>
    </source>
</reference>
<keyword evidence="10 12" id="KW-0238">DNA-binding</keyword>
<evidence type="ECO:0000256" key="11">
    <source>
        <dbReference type="ARBA" id="ARBA00023163"/>
    </source>
</evidence>
<feature type="region of interest" description="Disordered" evidence="15">
    <location>
        <begin position="434"/>
        <end position="461"/>
    </location>
</feature>
<evidence type="ECO:0000256" key="7">
    <source>
        <dbReference type="ARBA" id="ARBA00022771"/>
    </source>
</evidence>
<evidence type="ECO:0000256" key="6">
    <source>
        <dbReference type="ARBA" id="ARBA00022723"/>
    </source>
</evidence>
<dbReference type="GO" id="GO:0003677">
    <property type="term" value="F:DNA binding"/>
    <property type="evidence" value="ECO:0007669"/>
    <property type="project" value="UniProtKB-KW"/>
</dbReference>
<comment type="function">
    <text evidence="12 13">RNA polymerase that catalyzes the synthesis of short RNA molecules used as primers for DNA polymerase during DNA replication.</text>
</comment>
<dbReference type="Pfam" id="PF10410">
    <property type="entry name" value="DnaB_bind"/>
    <property type="match status" value="1"/>
</dbReference>
<dbReference type="PANTHER" id="PTHR30313">
    <property type="entry name" value="DNA PRIMASE"/>
    <property type="match status" value="1"/>
</dbReference>
<dbReference type="SUPFAM" id="SSF56731">
    <property type="entry name" value="DNA primase core"/>
    <property type="match status" value="1"/>
</dbReference>
<dbReference type="GO" id="GO:0008270">
    <property type="term" value="F:zinc ion binding"/>
    <property type="evidence" value="ECO:0007669"/>
    <property type="project" value="UniProtKB-UniRule"/>
</dbReference>
<dbReference type="STRING" id="1423745.GCA_001311215_00305"/>
<keyword evidence="4 12" id="KW-0548">Nucleotidyltransferase</keyword>
<name>A0A0R2CJ93_9LACO</name>
<evidence type="ECO:0000256" key="9">
    <source>
        <dbReference type="ARBA" id="ARBA00022842"/>
    </source>
</evidence>
<sequence>MNLMVKIPEETIEKIRSSVNILDIVGQHVQLKKAGKNFFGLCPFHEERTPSFSVNEEKQIFHCFSCGRGGNVFTFLMELEGLSFTEAVQAVGKAGGMQLPDELVQAQQPSAREQQLRPLFSVHEAATRFYHHILVNTKAGAPAREYLKKRQISAEMIETFQLGFAPSERVLQPFFKEQQTDYQTLRKTGLFIENQAGELTDRFVNRLMFPIRNPQGAPIGFSGRLLQQNEQQPKYLNSPETELFNKRKVIYNLDLAKPAVRKTQRLILFEGFMDVISAYQAEVFNGVASMGTSLTEEQIYEFKKVTSQICVCYDGDQPGQKATNRAIDLLTQQDSFEVNVIQMPNGVDPDEFRRTAGPKRFREVISKAQEPALKFKLNFLKTQFNLNNDVDKLNYVNQALQQIANTKPGVTQDVYLKELSADVDLPFDSLRKQLGNLPDQSRKNHSSKLHNQHSQQAPQLAERHYSRIENAERHLLMAMFYNSSVWDQVVANPTFNFIHDQYQQLYLFAQEYFRTHARYQSAEFSDFVKEPKLQSVLAELEIDNDEQLDNEEAATDCVKMITESAPLVSKINQLKQEFDSAGQIGDELQQLKLASELIRLHRQLDQLRTSND</sequence>
<dbReference type="SUPFAM" id="SSF57783">
    <property type="entry name" value="Zinc beta-ribbon"/>
    <property type="match status" value="1"/>
</dbReference>
<evidence type="ECO:0000256" key="10">
    <source>
        <dbReference type="ARBA" id="ARBA00023125"/>
    </source>
</evidence>
<dbReference type="PROSITE" id="PS50880">
    <property type="entry name" value="TOPRIM"/>
    <property type="match status" value="1"/>
</dbReference>
<dbReference type="EC" id="2.7.7.101" evidence="12"/>
<dbReference type="Gene3D" id="3.40.1360.10">
    <property type="match status" value="1"/>
</dbReference>
<gene>
    <name evidence="12" type="primary">dnaG</name>
    <name evidence="17" type="ORF">FC87_GL000940</name>
</gene>
<dbReference type="InterPro" id="IPR050219">
    <property type="entry name" value="DnaG_primase"/>
</dbReference>
<dbReference type="GO" id="GO:0006269">
    <property type="term" value="P:DNA replication, synthesis of primer"/>
    <property type="evidence" value="ECO:0007669"/>
    <property type="project" value="UniProtKB-UniRule"/>
</dbReference>
<feature type="zinc finger region" description="CHC2-type" evidence="12 14">
    <location>
        <begin position="42"/>
        <end position="66"/>
    </location>
</feature>
<evidence type="ECO:0000256" key="1">
    <source>
        <dbReference type="ARBA" id="ARBA00022478"/>
    </source>
</evidence>
<dbReference type="Gene3D" id="3.90.980.10">
    <property type="entry name" value="DNA primase, catalytic core, N-terminal domain"/>
    <property type="match status" value="1"/>
</dbReference>
<dbReference type="Gene3D" id="3.90.580.10">
    <property type="entry name" value="Zinc finger, CHC2-type domain"/>
    <property type="match status" value="1"/>
</dbReference>
<dbReference type="Pfam" id="PF08275">
    <property type="entry name" value="DNAG_N"/>
    <property type="match status" value="1"/>
</dbReference>
<keyword evidence="7 12" id="KW-0863">Zinc-finger</keyword>
<dbReference type="Pfam" id="PF13155">
    <property type="entry name" value="Toprim_2"/>
    <property type="match status" value="1"/>
</dbReference>
<dbReference type="GO" id="GO:0005737">
    <property type="term" value="C:cytoplasm"/>
    <property type="evidence" value="ECO:0007669"/>
    <property type="project" value="TreeGrafter"/>
</dbReference>
<dbReference type="NCBIfam" id="TIGR01391">
    <property type="entry name" value="dnaG"/>
    <property type="match status" value="1"/>
</dbReference>
<dbReference type="InterPro" id="IPR030846">
    <property type="entry name" value="DnaG_bac"/>
</dbReference>
<evidence type="ECO:0000256" key="3">
    <source>
        <dbReference type="ARBA" id="ARBA00022679"/>
    </source>
</evidence>
<dbReference type="PIRSF" id="PIRSF002811">
    <property type="entry name" value="DnaG"/>
    <property type="match status" value="1"/>
</dbReference>
<keyword evidence="8 12" id="KW-0862">Zinc</keyword>
<proteinExistence type="inferred from homology"/>